<dbReference type="GO" id="GO:0003723">
    <property type="term" value="F:RNA binding"/>
    <property type="evidence" value="ECO:0007669"/>
    <property type="project" value="UniProtKB-UniRule"/>
</dbReference>
<dbReference type="InterPro" id="IPR004476">
    <property type="entry name" value="RNase_II/RNase_R"/>
</dbReference>
<keyword evidence="11" id="KW-1185">Reference proteome</keyword>
<dbReference type="AlphaFoldDB" id="A0A1T4PSU8"/>
<evidence type="ECO:0000259" key="9">
    <source>
        <dbReference type="PROSITE" id="PS50126"/>
    </source>
</evidence>
<dbReference type="InterPro" id="IPR011129">
    <property type="entry name" value="CSD"/>
</dbReference>
<dbReference type="PANTHER" id="PTHR23355:SF9">
    <property type="entry name" value="DIS3-LIKE EXONUCLEASE 2"/>
    <property type="match status" value="1"/>
</dbReference>
<dbReference type="EC" id="3.1.13.1" evidence="8"/>
<comment type="catalytic activity">
    <reaction evidence="1 8">
        <text>Exonucleolytic cleavage in the 3'- to 5'-direction to yield nucleoside 5'-phosphates.</text>
        <dbReference type="EC" id="3.1.13.1"/>
    </reaction>
</comment>
<dbReference type="Pfam" id="PF08206">
    <property type="entry name" value="OB_RNB"/>
    <property type="match status" value="1"/>
</dbReference>
<dbReference type="InterPro" id="IPR013223">
    <property type="entry name" value="RNase_B_OB_dom"/>
</dbReference>
<evidence type="ECO:0000256" key="3">
    <source>
        <dbReference type="ARBA" id="ARBA00022490"/>
    </source>
</evidence>
<evidence type="ECO:0000313" key="10">
    <source>
        <dbReference type="EMBL" id="SJZ94361.1"/>
    </source>
</evidence>
<evidence type="ECO:0000256" key="6">
    <source>
        <dbReference type="ARBA" id="ARBA00022839"/>
    </source>
</evidence>
<protein>
    <recommendedName>
        <fullName evidence="8">Ribonuclease R</fullName>
        <shortName evidence="8">RNase R</shortName>
        <ecNumber evidence="8">3.1.13.1</ecNumber>
    </recommendedName>
</protein>
<dbReference type="PROSITE" id="PS50126">
    <property type="entry name" value="S1"/>
    <property type="match status" value="1"/>
</dbReference>
<dbReference type="GO" id="GO:0005829">
    <property type="term" value="C:cytosol"/>
    <property type="evidence" value="ECO:0007669"/>
    <property type="project" value="UniProtKB-ARBA"/>
</dbReference>
<keyword evidence="3 8" id="KW-0963">Cytoplasm</keyword>
<dbReference type="HAMAP" id="MF_01895">
    <property type="entry name" value="RNase_R"/>
    <property type="match status" value="1"/>
</dbReference>
<comment type="function">
    <text evidence="8">3'-5' exoribonuclease that releases 5'-nucleoside monophosphates and is involved in maturation of structured RNAs.</text>
</comment>
<dbReference type="InterPro" id="IPR022966">
    <property type="entry name" value="RNase_II/R_CS"/>
</dbReference>
<evidence type="ECO:0000313" key="11">
    <source>
        <dbReference type="Proteomes" id="UP000190102"/>
    </source>
</evidence>
<dbReference type="InterPro" id="IPR040476">
    <property type="entry name" value="CSD2"/>
</dbReference>
<dbReference type="InterPro" id="IPR011805">
    <property type="entry name" value="RNase_R"/>
</dbReference>
<dbReference type="PANTHER" id="PTHR23355">
    <property type="entry name" value="RIBONUCLEASE"/>
    <property type="match status" value="1"/>
</dbReference>
<feature type="domain" description="S1 motif" evidence="9">
    <location>
        <begin position="629"/>
        <end position="710"/>
    </location>
</feature>
<keyword evidence="6 8" id="KW-0269">Exonuclease</keyword>
<dbReference type="PROSITE" id="PS01175">
    <property type="entry name" value="RIBONUCLEASE_II"/>
    <property type="match status" value="1"/>
</dbReference>
<keyword evidence="4 8" id="KW-0540">Nuclease</keyword>
<evidence type="ECO:0000256" key="7">
    <source>
        <dbReference type="ARBA" id="ARBA00022884"/>
    </source>
</evidence>
<sequence length="751" mass="84171">MLLHKKEILNLLAEETEALHFASLLRAFGGRHIKNDLKELVDDLVRNGEVLRLRGNRYTLPGTDNSGTVQGSISIHRDGYGFVKPESGGEDIFIPGKNINNALHGDKVSVRAEKSRSQRGKLEGRVVAILERANSRIVGRLQQSKRGATLVPEELRIGTFFTVPGNAVNGAVDGQQVVIEVTAWPVGGRPPEGKVVEILGWPDDPDVEVQTVIRKFALPHSFEPETLAEAQAAPAQISKDDLKDRVDLRKLPTVTIDGETAKDFDDAVAIRPEGRNFRLWVSIADVSHYIKPGSLLDREAYLRGTSVYFPDRCIPMLPERLSNGICSLNPRLDRLTMTAEMLFDQQGTMLESSFYPSVIKSDARLTYTKVKQVIVDGDEKALEEDRALAPMLLQMKELALILQAMRKQRGSIDFDLPEPEIILGLTGQTEAIIKSERNLAHQLIEEFMLAANEAVARFVTAQEMAFIYRIHEPPDPTRLTAFRDFILPFGFTLEMKGDQVEPSAMQQLITDAEGKPEERLVNYGLLRCMKQARYAAENLKHFGLASSCYTHFTSPIRRYPDLIVHRLLRLALDRKAGTLDKKGQRELERISSTLSEAAEHTSTRERVAMEAERDIVELKKLQFMQGKIGQEFDGFIAGVTGFGCFVELSEVFVEGLVHLSTLSDDLYSFDEQNHSLVGRRTGRTLRIGDPARVRVVAVNPQARRIEFVLESHSTVRRDVTIATTTTEEYPRIPIRGKRPVLKGTPNGNRRR</sequence>
<dbReference type="SUPFAM" id="SSF50249">
    <property type="entry name" value="Nucleic acid-binding proteins"/>
    <property type="match status" value="3"/>
</dbReference>
<dbReference type="InterPro" id="IPR001900">
    <property type="entry name" value="RNase_II/R"/>
</dbReference>
<comment type="subcellular location">
    <subcellularLocation>
        <location evidence="2 8">Cytoplasm</location>
    </subcellularLocation>
</comment>
<name>A0A1T4PSU8_9BACT</name>
<organism evidence="10 11">
    <name type="scientific">Trichlorobacter thiogenes</name>
    <dbReference type="NCBI Taxonomy" id="115783"/>
    <lineage>
        <taxon>Bacteria</taxon>
        <taxon>Pseudomonadati</taxon>
        <taxon>Thermodesulfobacteriota</taxon>
        <taxon>Desulfuromonadia</taxon>
        <taxon>Geobacterales</taxon>
        <taxon>Geobacteraceae</taxon>
        <taxon>Trichlorobacter</taxon>
    </lineage>
</organism>
<reference evidence="11" key="1">
    <citation type="submission" date="2017-02" db="EMBL/GenBank/DDBJ databases">
        <authorList>
            <person name="Varghese N."/>
            <person name="Submissions S."/>
        </authorList>
    </citation>
    <scope>NUCLEOTIDE SEQUENCE [LARGE SCALE GENOMIC DNA]</scope>
    <source>
        <strain evidence="11">ATCC BAA-34</strain>
    </source>
</reference>
<dbReference type="CDD" id="cd04471">
    <property type="entry name" value="S1_RNase_R"/>
    <property type="match status" value="1"/>
</dbReference>
<accession>A0A1T4PSU8</accession>
<keyword evidence="5 8" id="KW-0378">Hydrolase</keyword>
<dbReference type="NCBIfam" id="TIGR00358">
    <property type="entry name" value="3_prime_RNase"/>
    <property type="match status" value="1"/>
</dbReference>
<dbReference type="InterPro" id="IPR003029">
    <property type="entry name" value="S1_domain"/>
</dbReference>
<dbReference type="Pfam" id="PF00575">
    <property type="entry name" value="S1"/>
    <property type="match status" value="1"/>
</dbReference>
<evidence type="ECO:0000256" key="4">
    <source>
        <dbReference type="ARBA" id="ARBA00022722"/>
    </source>
</evidence>
<dbReference type="OrthoDB" id="9764149at2"/>
<gene>
    <name evidence="8" type="primary">rnr</name>
    <name evidence="10" type="ORF">SAMN02745119_02097</name>
</gene>
<evidence type="ECO:0000256" key="2">
    <source>
        <dbReference type="ARBA" id="ARBA00004496"/>
    </source>
</evidence>
<dbReference type="RefSeq" id="WP_078790378.1">
    <property type="nucleotide sequence ID" value="NZ_FUWR01000010.1"/>
</dbReference>
<dbReference type="NCBIfam" id="TIGR02063">
    <property type="entry name" value="RNase_R"/>
    <property type="match status" value="1"/>
</dbReference>
<dbReference type="InterPro" id="IPR012340">
    <property type="entry name" value="NA-bd_OB-fold"/>
</dbReference>
<dbReference type="GO" id="GO:0008859">
    <property type="term" value="F:exoribonuclease II activity"/>
    <property type="evidence" value="ECO:0007669"/>
    <property type="project" value="UniProtKB-UniRule"/>
</dbReference>
<evidence type="ECO:0000256" key="1">
    <source>
        <dbReference type="ARBA" id="ARBA00001849"/>
    </source>
</evidence>
<dbReference type="GO" id="GO:0006402">
    <property type="term" value="P:mRNA catabolic process"/>
    <property type="evidence" value="ECO:0007669"/>
    <property type="project" value="TreeGrafter"/>
</dbReference>
<dbReference type="InterPro" id="IPR050180">
    <property type="entry name" value="RNR_Ribonuclease"/>
</dbReference>
<dbReference type="Gene3D" id="2.40.50.140">
    <property type="entry name" value="Nucleic acid-binding proteins"/>
    <property type="match status" value="2"/>
</dbReference>
<evidence type="ECO:0000256" key="8">
    <source>
        <dbReference type="HAMAP-Rule" id="MF_01895"/>
    </source>
</evidence>
<dbReference type="Pfam" id="PF00773">
    <property type="entry name" value="RNB"/>
    <property type="match status" value="1"/>
</dbReference>
<dbReference type="SMART" id="SM00316">
    <property type="entry name" value="S1"/>
    <property type="match status" value="1"/>
</dbReference>
<dbReference type="SMART" id="SM00955">
    <property type="entry name" value="RNB"/>
    <property type="match status" value="1"/>
</dbReference>
<dbReference type="SMART" id="SM00357">
    <property type="entry name" value="CSP"/>
    <property type="match status" value="1"/>
</dbReference>
<evidence type="ECO:0000256" key="5">
    <source>
        <dbReference type="ARBA" id="ARBA00022801"/>
    </source>
</evidence>
<dbReference type="Pfam" id="PF17876">
    <property type="entry name" value="CSD2"/>
    <property type="match status" value="1"/>
</dbReference>
<dbReference type="Proteomes" id="UP000190102">
    <property type="component" value="Unassembled WGS sequence"/>
</dbReference>
<dbReference type="EMBL" id="FUWR01000010">
    <property type="protein sequence ID" value="SJZ94361.1"/>
    <property type="molecule type" value="Genomic_DNA"/>
</dbReference>
<dbReference type="STRING" id="115783.SAMN02745119_02097"/>
<comment type="similarity">
    <text evidence="8">Belongs to the RNR ribonuclease family. RNase R subfamily.</text>
</comment>
<keyword evidence="7 8" id="KW-0694">RNA-binding</keyword>
<proteinExistence type="inferred from homology"/>